<reference evidence="3 4" key="1">
    <citation type="submission" date="2019-06" db="EMBL/GenBank/DDBJ databases">
        <title>Draft genome sequence of the filamentous fungus Phialemoniopsis curvata isolated from diesel fuel.</title>
        <authorList>
            <person name="Varaljay V.A."/>
            <person name="Lyon W.J."/>
            <person name="Crouch A.L."/>
            <person name="Drake C.E."/>
            <person name="Hollomon J.M."/>
            <person name="Nadeau L.J."/>
            <person name="Nunn H.S."/>
            <person name="Stevenson B.S."/>
            <person name="Bojanowski C.L."/>
            <person name="Crookes-Goodson W.J."/>
        </authorList>
    </citation>
    <scope>NUCLEOTIDE SEQUENCE [LARGE SCALE GENOMIC DNA]</scope>
    <source>
        <strain evidence="3 4">D216</strain>
    </source>
</reference>
<dbReference type="GeneID" id="41979272"/>
<evidence type="ECO:0000313" key="4">
    <source>
        <dbReference type="Proteomes" id="UP000319257"/>
    </source>
</evidence>
<keyword evidence="2" id="KW-0732">Signal</keyword>
<dbReference type="Proteomes" id="UP000319257">
    <property type="component" value="Unassembled WGS sequence"/>
</dbReference>
<keyword evidence="4" id="KW-1185">Reference proteome</keyword>
<feature type="chain" id="PRO_5021212682" evidence="2">
    <location>
        <begin position="19"/>
        <end position="344"/>
    </location>
</feature>
<feature type="compositionally biased region" description="Low complexity" evidence="1">
    <location>
        <begin position="286"/>
        <end position="316"/>
    </location>
</feature>
<feature type="region of interest" description="Disordered" evidence="1">
    <location>
        <begin position="277"/>
        <end position="319"/>
    </location>
</feature>
<evidence type="ECO:0000256" key="1">
    <source>
        <dbReference type="SAM" id="MobiDB-lite"/>
    </source>
</evidence>
<comment type="caution">
    <text evidence="3">The sequence shown here is derived from an EMBL/GenBank/DDBJ whole genome shotgun (WGS) entry which is preliminary data.</text>
</comment>
<feature type="signal peptide" evidence="2">
    <location>
        <begin position="1"/>
        <end position="18"/>
    </location>
</feature>
<dbReference type="OrthoDB" id="3538998at2759"/>
<proteinExistence type="predicted"/>
<gene>
    <name evidence="3" type="ORF">E0L32_011825</name>
</gene>
<protein>
    <submittedName>
        <fullName evidence="3">Uncharacterized protein</fullName>
    </submittedName>
</protein>
<dbReference type="RefSeq" id="XP_030999812.1">
    <property type="nucleotide sequence ID" value="XM_031134597.1"/>
</dbReference>
<sequence>MQMSLPLVLLAGLSLAEAAITLTSNGCVDTLGFEQCAKAASDMASACISKADSDRSQTETIACGCAQYQANYNCYVTHCWNRVWECEYQEYLVEYLKQCPIAKTPLPYFPIPDNVQDSCSCNVGKIYNAFIDAIDKSNTCISKAGAGSNAFTTMEACKCCMVSETLSTAILLLPLSIYGTCPTTNQDLVGLTIVENQEKLYNMNFNECASLLSKYNCVSDLGFSSVPGDKYLGPNDIPAKGTNSLTNGAGTVTAPASGTVFTYTDLANKSVYTVTAASAGSGGRSGSKTTGGSDSGAGPTVQSSASGGQASQTTSSKNSGVSVMARKGLVASGLVVSLFMLDIA</sequence>
<evidence type="ECO:0000313" key="3">
    <source>
        <dbReference type="EMBL" id="TPX18101.1"/>
    </source>
</evidence>
<dbReference type="AlphaFoldDB" id="A0A507BLL4"/>
<name>A0A507BLL4_9PEZI</name>
<evidence type="ECO:0000256" key="2">
    <source>
        <dbReference type="SAM" id="SignalP"/>
    </source>
</evidence>
<dbReference type="EMBL" id="SKBQ01000120">
    <property type="protein sequence ID" value="TPX18101.1"/>
    <property type="molecule type" value="Genomic_DNA"/>
</dbReference>
<organism evidence="3 4">
    <name type="scientific">Thyridium curvatum</name>
    <dbReference type="NCBI Taxonomy" id="1093900"/>
    <lineage>
        <taxon>Eukaryota</taxon>
        <taxon>Fungi</taxon>
        <taxon>Dikarya</taxon>
        <taxon>Ascomycota</taxon>
        <taxon>Pezizomycotina</taxon>
        <taxon>Sordariomycetes</taxon>
        <taxon>Sordariomycetidae</taxon>
        <taxon>Thyridiales</taxon>
        <taxon>Thyridiaceae</taxon>
        <taxon>Thyridium</taxon>
    </lineage>
</organism>
<accession>A0A507BLL4</accession>
<dbReference type="InParanoid" id="A0A507BLL4"/>